<evidence type="ECO:0000313" key="4">
    <source>
        <dbReference type="Proteomes" id="UP001231189"/>
    </source>
</evidence>
<dbReference type="Proteomes" id="UP001231189">
    <property type="component" value="Unassembled WGS sequence"/>
</dbReference>
<dbReference type="EMBL" id="JAUUTY010000002">
    <property type="protein sequence ID" value="KAK1685081.1"/>
    <property type="molecule type" value="Genomic_DNA"/>
</dbReference>
<gene>
    <name evidence="3" type="ORF">QYE76_045929</name>
</gene>
<evidence type="ECO:0000313" key="3">
    <source>
        <dbReference type="EMBL" id="KAK1685081.1"/>
    </source>
</evidence>
<evidence type="ECO:0000259" key="2">
    <source>
        <dbReference type="Pfam" id="PF13963"/>
    </source>
</evidence>
<feature type="compositionally biased region" description="Basic and acidic residues" evidence="1">
    <location>
        <begin position="127"/>
        <end position="141"/>
    </location>
</feature>
<keyword evidence="4" id="KW-1185">Reference proteome</keyword>
<dbReference type="Pfam" id="PF13963">
    <property type="entry name" value="Transpos_assoc"/>
    <property type="match status" value="1"/>
</dbReference>
<feature type="domain" description="Transposase-associated" evidence="2">
    <location>
        <begin position="2"/>
        <end position="58"/>
    </location>
</feature>
<proteinExistence type="predicted"/>
<accession>A0AAD8X089</accession>
<comment type="caution">
    <text evidence="3">The sequence shown here is derived from an EMBL/GenBank/DDBJ whole genome shotgun (WGS) entry which is preliminary data.</text>
</comment>
<organism evidence="3 4">
    <name type="scientific">Lolium multiflorum</name>
    <name type="common">Italian ryegrass</name>
    <name type="synonym">Lolium perenne subsp. multiflorum</name>
    <dbReference type="NCBI Taxonomy" id="4521"/>
    <lineage>
        <taxon>Eukaryota</taxon>
        <taxon>Viridiplantae</taxon>
        <taxon>Streptophyta</taxon>
        <taxon>Embryophyta</taxon>
        <taxon>Tracheophyta</taxon>
        <taxon>Spermatophyta</taxon>
        <taxon>Magnoliopsida</taxon>
        <taxon>Liliopsida</taxon>
        <taxon>Poales</taxon>
        <taxon>Poaceae</taxon>
        <taxon>BOP clade</taxon>
        <taxon>Pooideae</taxon>
        <taxon>Poodae</taxon>
        <taxon>Poeae</taxon>
        <taxon>Poeae Chloroplast Group 2 (Poeae type)</taxon>
        <taxon>Loliodinae</taxon>
        <taxon>Loliinae</taxon>
        <taxon>Lolium</taxon>
    </lineage>
</organism>
<dbReference type="AlphaFoldDB" id="A0AAD8X089"/>
<dbReference type="InterPro" id="IPR029480">
    <property type="entry name" value="Transpos_assoc"/>
</dbReference>
<name>A0AAD8X089_LOLMU</name>
<protein>
    <recommendedName>
        <fullName evidence="2">Transposase-associated domain-containing protein</fullName>
    </recommendedName>
</protein>
<reference evidence="3" key="1">
    <citation type="submission" date="2023-07" db="EMBL/GenBank/DDBJ databases">
        <title>A chromosome-level genome assembly of Lolium multiflorum.</title>
        <authorList>
            <person name="Chen Y."/>
            <person name="Copetti D."/>
            <person name="Kolliker R."/>
            <person name="Studer B."/>
        </authorList>
    </citation>
    <scope>NUCLEOTIDE SEQUENCE</scope>
    <source>
        <strain evidence="3">02402/16</strain>
        <tissue evidence="3">Leaf</tissue>
    </source>
</reference>
<sequence length="330" mass="37522">MNSFLLVAEANKSKQGFMFCPCLKCKNEKDYSCSRDIKSHLLWFGFMSSYNVWTKHGEEGVMMEDGDEEEGNDDQYRSMFSECDDTAMEDNEEEGGEEHAADDPVMMIFVVKKDDYTRYLARVTDDKAKEKKDDKAKEKDSASTSKSSARSVAGKKSSSTSAPLKAKQTTKGKKRKEVSQLGEQPKQSIPALKVFDVPKVYLEHGGGFNMEEAATLAASMCCTVEELLSAADAALPIAEWYLDACKENITYIVAKIPFEYYYRKEEIHIEMNELWQLFNLEALDKSLMSCYCFFHWILLDIQVDKGIVEVRDPMSRGLDGFRDLQKLLQV</sequence>
<feature type="region of interest" description="Disordered" evidence="1">
    <location>
        <begin position="127"/>
        <end position="183"/>
    </location>
</feature>
<evidence type="ECO:0000256" key="1">
    <source>
        <dbReference type="SAM" id="MobiDB-lite"/>
    </source>
</evidence>